<comment type="similarity">
    <text evidence="2">Belongs to the oxygen-dependent FAD-linked oxidoreductase family.</text>
</comment>
<dbReference type="InterPro" id="IPR012951">
    <property type="entry name" value="BBE"/>
</dbReference>
<accession>A0AAN4YF43</accession>
<comment type="caution">
    <text evidence="7">The sequence shown here is derived from an EMBL/GenBank/DDBJ whole genome shotgun (WGS) entry which is preliminary data.</text>
</comment>
<evidence type="ECO:0000256" key="3">
    <source>
        <dbReference type="ARBA" id="ARBA00022630"/>
    </source>
</evidence>
<dbReference type="GO" id="GO:0071949">
    <property type="term" value="F:FAD binding"/>
    <property type="evidence" value="ECO:0007669"/>
    <property type="project" value="InterPro"/>
</dbReference>
<proteinExistence type="inferred from homology"/>
<gene>
    <name evidence="7" type="ORF">Aory04_000160300</name>
</gene>
<keyword evidence="5" id="KW-0560">Oxidoreductase</keyword>
<dbReference type="InterPro" id="IPR036318">
    <property type="entry name" value="FAD-bd_PCMH-like_sf"/>
</dbReference>
<evidence type="ECO:0000256" key="5">
    <source>
        <dbReference type="ARBA" id="ARBA00023002"/>
    </source>
</evidence>
<dbReference type="PROSITE" id="PS51387">
    <property type="entry name" value="FAD_PCMH"/>
    <property type="match status" value="1"/>
</dbReference>
<organism evidence="7 8">
    <name type="scientific">Aspergillus oryzae</name>
    <name type="common">Yellow koji mold</name>
    <dbReference type="NCBI Taxonomy" id="5062"/>
    <lineage>
        <taxon>Eukaryota</taxon>
        <taxon>Fungi</taxon>
        <taxon>Dikarya</taxon>
        <taxon>Ascomycota</taxon>
        <taxon>Pezizomycotina</taxon>
        <taxon>Eurotiomycetes</taxon>
        <taxon>Eurotiomycetidae</taxon>
        <taxon>Eurotiales</taxon>
        <taxon>Aspergillaceae</taxon>
        <taxon>Aspergillus</taxon>
        <taxon>Aspergillus subgen. Circumdati</taxon>
    </lineage>
</organism>
<dbReference type="EMBL" id="BSYA01000010">
    <property type="protein sequence ID" value="GMG24334.1"/>
    <property type="molecule type" value="Genomic_DNA"/>
</dbReference>
<comment type="cofactor">
    <cofactor evidence="1">
        <name>FAD</name>
        <dbReference type="ChEBI" id="CHEBI:57692"/>
    </cofactor>
</comment>
<dbReference type="PANTHER" id="PTHR42973">
    <property type="entry name" value="BINDING OXIDOREDUCTASE, PUTATIVE (AFU_ORTHOLOGUE AFUA_1G17690)-RELATED"/>
    <property type="match status" value="1"/>
</dbReference>
<dbReference type="Proteomes" id="UP001165205">
    <property type="component" value="Unassembled WGS sequence"/>
</dbReference>
<protein>
    <submittedName>
        <fullName evidence="7">Unnamed protein product</fullName>
    </submittedName>
</protein>
<keyword evidence="4" id="KW-0274">FAD</keyword>
<dbReference type="InterPro" id="IPR016169">
    <property type="entry name" value="FAD-bd_PCMH_sub2"/>
</dbReference>
<evidence type="ECO:0000313" key="8">
    <source>
        <dbReference type="Proteomes" id="UP001165205"/>
    </source>
</evidence>
<keyword evidence="3" id="KW-0285">Flavoprotein</keyword>
<sequence length="600" mass="65893">MFTSKRASFKYLFNSRQLSSSLPKHYQARSPLPMPSLSTLKLGAFLGLAAIAPLIEAADSSSCRCFPGDDCWPSVSTWDAFNQSVDGRLVATVPLATPCHTPNYDQTKCEALKEDWLLPEDHYQSSSSLMAPWFTNGTCDPYHPVSQPCTLGNFVRYAVNVSTPAHVAKTLQFANEHNIRFVIRNTGHDYNGKSTGAGALSVWTHHLKGIEFKDWKDEHYTGKAVKLGAGVQGFEAYEAANAQGLRVVGGECPSVGIAGGYSQGGGHSFLSSMYGLGADQVLEWEVIDGTGRLLVANRQNNTDLYWALSGGGGGTYGVVWSMTSKAYPDSQVSGLNLTFTTTGISDDTFYKAVELYNARLPSFVDQGIMSLNFMTNVSFSLSPMTAPGMPLEKLESLIKPFLNELKALGIKYQYHAESFPAYLDQFNAQAPLVEIAVAQYGSWLLPRSVVENNSTNRELIQSYRTILSTGANFTNVGLKVSKEVAGDVDNAVNPAWRNAISHMLLYTGWEFDQREKMVEAQKLMTDVLVPAFSKLAPESGAYLNEADFHQPDFKTAFFGNNYDKLRAIKAKYDPNDLFYALTAVGSDEWTVSESGRMCRV</sequence>
<dbReference type="Pfam" id="PF01565">
    <property type="entry name" value="FAD_binding_4"/>
    <property type="match status" value="1"/>
</dbReference>
<evidence type="ECO:0000256" key="2">
    <source>
        <dbReference type="ARBA" id="ARBA00005466"/>
    </source>
</evidence>
<dbReference type="InterPro" id="IPR006094">
    <property type="entry name" value="Oxid_FAD_bind_N"/>
</dbReference>
<dbReference type="SUPFAM" id="SSF56176">
    <property type="entry name" value="FAD-binding/transporter-associated domain-like"/>
    <property type="match status" value="1"/>
</dbReference>
<name>A0AAN4YF43_ASPOZ</name>
<reference evidence="7" key="1">
    <citation type="submission" date="2023-04" db="EMBL/GenBank/DDBJ databases">
        <title>Aspergillus oryzae NBRC 4228.</title>
        <authorList>
            <person name="Ichikawa N."/>
            <person name="Sato H."/>
            <person name="Tonouchi N."/>
        </authorList>
    </citation>
    <scope>NUCLEOTIDE SEQUENCE</scope>
    <source>
        <strain evidence="7">NBRC 4228</strain>
    </source>
</reference>
<dbReference type="Pfam" id="PF08031">
    <property type="entry name" value="BBE"/>
    <property type="match status" value="1"/>
</dbReference>
<evidence type="ECO:0000256" key="4">
    <source>
        <dbReference type="ARBA" id="ARBA00022827"/>
    </source>
</evidence>
<dbReference type="PANTHER" id="PTHR42973:SF39">
    <property type="entry name" value="FAD-BINDING PCMH-TYPE DOMAIN-CONTAINING PROTEIN"/>
    <property type="match status" value="1"/>
</dbReference>
<feature type="domain" description="FAD-binding PCMH-type" evidence="6">
    <location>
        <begin position="150"/>
        <end position="329"/>
    </location>
</feature>
<dbReference type="GO" id="GO:0016491">
    <property type="term" value="F:oxidoreductase activity"/>
    <property type="evidence" value="ECO:0007669"/>
    <property type="project" value="UniProtKB-KW"/>
</dbReference>
<dbReference type="InterPro" id="IPR016166">
    <property type="entry name" value="FAD-bd_PCMH"/>
</dbReference>
<evidence type="ECO:0000313" key="7">
    <source>
        <dbReference type="EMBL" id="GMG24334.1"/>
    </source>
</evidence>
<dbReference type="InterPro" id="IPR050416">
    <property type="entry name" value="FAD-linked_Oxidoreductase"/>
</dbReference>
<dbReference type="Gene3D" id="3.30.465.10">
    <property type="match status" value="2"/>
</dbReference>
<dbReference type="AlphaFoldDB" id="A0AAN4YF43"/>
<evidence type="ECO:0000259" key="6">
    <source>
        <dbReference type="PROSITE" id="PS51387"/>
    </source>
</evidence>
<evidence type="ECO:0000256" key="1">
    <source>
        <dbReference type="ARBA" id="ARBA00001974"/>
    </source>
</evidence>